<sequence length="785" mass="85562">MSVLHRKLWRELWQLRGQVVAIAMVVVGGIAMMTMALSNYQALSDTRALYYAEHRFADVFAQAKRAPLPLLEDVAALPGVRQAQARVAAHVAIEIDGFDEPVNAQLVSQAGPGDPGLNGIHLRQGRLAQAYDEVVVADSFADAHSLVPGDALVAILNGRRQLLRISGIGMSPEFVYQIRPGDLFPDFQRFGVMWMAREPLAMAFDLDGAFNDLVVTLERGAREADVIDALDALLLPYGGVGAHGRDLQISHRFLDEELGQLLVMTRMFTLIFLGVAAFLLNIVVGRMVGTQRQQIAVLKAFGYTRWQVGSHYAQLVLLMVAAGVVPGLLVGAWGGRALADVYMVFYSFPYLSWSLSPLLVLLAAGFAVVAAAVGTVGALARAFRLPPAQAMQPEAPAVFRRTLGERIGLARWLDPSARIVLRNLERRPLRTLMSVLGIGLACGILVMSRFQAGAIEEMVDVQFGFAQRDDLAVAFAEPTSWRAIHELAALPGVDVVEPFRASSVILRAGHREYRTTLLGLADDGDLKRVLDDRLHPARLPGTGLLLTDHLADMLGIRPGDRVEVEFREGRRERMDVQLAGTVREYMGVGAYLRRDRMNALLGEGDAVSGAWLGIDPDQRTRVLDALRERPRVVSITDSMATVVGFRETMAQGMLTFTLVATLLAASIAVGVVYNAARITLAERSHELASLRVLGYTRAEIRRLLAGELFTLAFLALLPGFALGLGMSALLVRGFESDLYRIPLVITPSGYAWAGLLVLAATAVSVAMVRRRLDRIDLASALKTKE</sequence>
<feature type="transmembrane region" description="Helical" evidence="7">
    <location>
        <begin position="653"/>
        <end position="676"/>
    </location>
</feature>
<dbReference type="InterPro" id="IPR051447">
    <property type="entry name" value="Lipoprotein-release_system"/>
</dbReference>
<comment type="caution">
    <text evidence="9">The sequence shown here is derived from an EMBL/GenBank/DDBJ whole genome shotgun (WGS) entry which is preliminary data.</text>
</comment>
<protein>
    <submittedName>
        <fullName evidence="9">FtsX-like permease family protein</fullName>
    </submittedName>
</protein>
<accession>A0A5C8KY95</accession>
<dbReference type="AlphaFoldDB" id="A0A5C8KY95"/>
<dbReference type="Proteomes" id="UP000321248">
    <property type="component" value="Unassembled WGS sequence"/>
</dbReference>
<evidence type="ECO:0000256" key="5">
    <source>
        <dbReference type="ARBA" id="ARBA00022989"/>
    </source>
</evidence>
<dbReference type="InterPro" id="IPR003838">
    <property type="entry name" value="ABC3_permease_C"/>
</dbReference>
<dbReference type="GO" id="GO:0044874">
    <property type="term" value="P:lipoprotein localization to outer membrane"/>
    <property type="evidence" value="ECO:0007669"/>
    <property type="project" value="TreeGrafter"/>
</dbReference>
<feature type="transmembrane region" description="Helical" evidence="7">
    <location>
        <begin position="20"/>
        <end position="40"/>
    </location>
</feature>
<evidence type="ECO:0000256" key="1">
    <source>
        <dbReference type="ARBA" id="ARBA00004651"/>
    </source>
</evidence>
<keyword evidence="5 7" id="KW-1133">Transmembrane helix</keyword>
<feature type="transmembrane region" description="Helical" evidence="7">
    <location>
        <begin position="315"/>
        <end position="335"/>
    </location>
</feature>
<keyword evidence="10" id="KW-1185">Reference proteome</keyword>
<keyword evidence="4 7" id="KW-0812">Transmembrane</keyword>
<dbReference type="Pfam" id="PF02687">
    <property type="entry name" value="FtsX"/>
    <property type="match status" value="2"/>
</dbReference>
<feature type="transmembrane region" description="Helical" evidence="7">
    <location>
        <begin position="431"/>
        <end position="450"/>
    </location>
</feature>
<dbReference type="PANTHER" id="PTHR30489">
    <property type="entry name" value="LIPOPROTEIN-RELEASING SYSTEM TRANSMEMBRANE PROTEIN LOLE"/>
    <property type="match status" value="1"/>
</dbReference>
<evidence type="ECO:0000313" key="9">
    <source>
        <dbReference type="EMBL" id="TXK65787.1"/>
    </source>
</evidence>
<evidence type="ECO:0000256" key="7">
    <source>
        <dbReference type="SAM" id="Phobius"/>
    </source>
</evidence>
<dbReference type="RefSeq" id="WP_147890460.1">
    <property type="nucleotide sequence ID" value="NZ_VRTS01000001.1"/>
</dbReference>
<feature type="transmembrane region" description="Helical" evidence="7">
    <location>
        <begin position="261"/>
        <end position="284"/>
    </location>
</feature>
<evidence type="ECO:0000256" key="3">
    <source>
        <dbReference type="ARBA" id="ARBA00022475"/>
    </source>
</evidence>
<keyword evidence="3" id="KW-1003">Cell membrane</keyword>
<feature type="transmembrane region" description="Helical" evidence="7">
    <location>
        <begin position="750"/>
        <end position="768"/>
    </location>
</feature>
<feature type="transmembrane region" description="Helical" evidence="7">
    <location>
        <begin position="708"/>
        <end position="730"/>
    </location>
</feature>
<gene>
    <name evidence="9" type="ORF">FU658_01375</name>
</gene>
<feature type="domain" description="ABC3 transporter permease C-terminal" evidence="8">
    <location>
        <begin position="659"/>
        <end position="772"/>
    </location>
</feature>
<feature type="domain" description="ABC3 transporter permease C-terminal" evidence="8">
    <location>
        <begin position="267"/>
        <end position="386"/>
    </location>
</feature>
<keyword evidence="6 7" id="KW-0472">Membrane</keyword>
<evidence type="ECO:0000256" key="4">
    <source>
        <dbReference type="ARBA" id="ARBA00022692"/>
    </source>
</evidence>
<dbReference type="OrthoDB" id="5137249at2"/>
<evidence type="ECO:0000256" key="6">
    <source>
        <dbReference type="ARBA" id="ARBA00023136"/>
    </source>
</evidence>
<dbReference type="EMBL" id="VRTS01000001">
    <property type="protein sequence ID" value="TXK65787.1"/>
    <property type="molecule type" value="Genomic_DNA"/>
</dbReference>
<comment type="subcellular location">
    <subcellularLocation>
        <location evidence="1">Cell membrane</location>
        <topology evidence="1">Multi-pass membrane protein</topology>
    </subcellularLocation>
</comment>
<name>A0A5C8KY95_9GAMM</name>
<reference evidence="9 10" key="1">
    <citation type="submission" date="2019-08" db="EMBL/GenBank/DDBJ databases">
        <authorList>
            <person name="Karlyshev A.V."/>
        </authorList>
    </citation>
    <scope>NUCLEOTIDE SEQUENCE [LARGE SCALE GENOMIC DNA]</scope>
    <source>
        <strain evidence="9 10">Alg18-2.2</strain>
    </source>
</reference>
<organism evidence="9 10">
    <name type="scientific">Alkalisalibacterium limincola</name>
    <dbReference type="NCBI Taxonomy" id="2699169"/>
    <lineage>
        <taxon>Bacteria</taxon>
        <taxon>Pseudomonadati</taxon>
        <taxon>Pseudomonadota</taxon>
        <taxon>Gammaproteobacteria</taxon>
        <taxon>Lysobacterales</taxon>
        <taxon>Lysobacteraceae</taxon>
        <taxon>Alkalisalibacterium</taxon>
    </lineage>
</organism>
<comment type="similarity">
    <text evidence="2">Belongs to the ABC-4 integral membrane protein family. LolC/E subfamily.</text>
</comment>
<evidence type="ECO:0000313" key="10">
    <source>
        <dbReference type="Proteomes" id="UP000321248"/>
    </source>
</evidence>
<evidence type="ECO:0000259" key="8">
    <source>
        <dbReference type="Pfam" id="PF02687"/>
    </source>
</evidence>
<dbReference type="PANTHER" id="PTHR30489:SF0">
    <property type="entry name" value="LIPOPROTEIN-RELEASING SYSTEM TRANSMEMBRANE PROTEIN LOLE"/>
    <property type="match status" value="1"/>
</dbReference>
<evidence type="ECO:0000256" key="2">
    <source>
        <dbReference type="ARBA" id="ARBA00005236"/>
    </source>
</evidence>
<proteinExistence type="inferred from homology"/>
<dbReference type="GO" id="GO:0098797">
    <property type="term" value="C:plasma membrane protein complex"/>
    <property type="evidence" value="ECO:0007669"/>
    <property type="project" value="TreeGrafter"/>
</dbReference>
<feature type="transmembrane region" description="Helical" evidence="7">
    <location>
        <begin position="355"/>
        <end position="380"/>
    </location>
</feature>